<dbReference type="GO" id="GO:0005975">
    <property type="term" value="P:carbohydrate metabolic process"/>
    <property type="evidence" value="ECO:0007669"/>
    <property type="project" value="InterPro"/>
</dbReference>
<dbReference type="InterPro" id="IPR017853">
    <property type="entry name" value="GH"/>
</dbReference>
<dbReference type="Pfam" id="PF00128">
    <property type="entry name" value="Alpha-amylase"/>
    <property type="match status" value="1"/>
</dbReference>
<protein>
    <submittedName>
        <fullName evidence="2">Alpha-glucosidase</fullName>
    </submittedName>
</protein>
<proteinExistence type="predicted"/>
<accession>A0A0F6W7R2</accession>
<dbReference type="Gene3D" id="3.20.20.80">
    <property type="entry name" value="Glycosidases"/>
    <property type="match status" value="1"/>
</dbReference>
<organism evidence="2 3">
    <name type="scientific">Sandaracinus amylolyticus</name>
    <dbReference type="NCBI Taxonomy" id="927083"/>
    <lineage>
        <taxon>Bacteria</taxon>
        <taxon>Pseudomonadati</taxon>
        <taxon>Myxococcota</taxon>
        <taxon>Polyangia</taxon>
        <taxon>Polyangiales</taxon>
        <taxon>Sandaracinaceae</taxon>
        <taxon>Sandaracinus</taxon>
    </lineage>
</organism>
<dbReference type="AlphaFoldDB" id="A0A0F6W7R2"/>
<reference evidence="2 3" key="1">
    <citation type="submission" date="2015-03" db="EMBL/GenBank/DDBJ databases">
        <title>Genome assembly of Sandaracinus amylolyticus DSM 53668.</title>
        <authorList>
            <person name="Sharma G."/>
            <person name="Subramanian S."/>
        </authorList>
    </citation>
    <scope>NUCLEOTIDE SEQUENCE [LARGE SCALE GENOMIC DNA]</scope>
    <source>
        <strain evidence="2 3">DSM 53668</strain>
    </source>
</reference>
<evidence type="ECO:0000259" key="1">
    <source>
        <dbReference type="SMART" id="SM00642"/>
    </source>
</evidence>
<gene>
    <name evidence="2" type="ORF">DB32_006792</name>
</gene>
<dbReference type="STRING" id="927083.DB32_006792"/>
<keyword evidence="3" id="KW-1185">Reference proteome</keyword>
<dbReference type="KEGG" id="samy:DB32_006792"/>
<feature type="domain" description="Glycosyl hydrolase family 13 catalytic" evidence="1">
    <location>
        <begin position="239"/>
        <end position="571"/>
    </location>
</feature>
<evidence type="ECO:0000313" key="3">
    <source>
        <dbReference type="Proteomes" id="UP000034883"/>
    </source>
</evidence>
<dbReference type="PANTHER" id="PTHR10357">
    <property type="entry name" value="ALPHA-AMYLASE FAMILY MEMBER"/>
    <property type="match status" value="1"/>
</dbReference>
<dbReference type="Proteomes" id="UP000034883">
    <property type="component" value="Chromosome"/>
</dbReference>
<dbReference type="InterPro" id="IPR006047">
    <property type="entry name" value="GH13_cat_dom"/>
</dbReference>
<dbReference type="EMBL" id="CP011125">
    <property type="protein sequence ID" value="AKF09643.1"/>
    <property type="molecule type" value="Genomic_DNA"/>
</dbReference>
<dbReference type="SMART" id="SM00642">
    <property type="entry name" value="Aamy"/>
    <property type="match status" value="1"/>
</dbReference>
<dbReference type="PROSITE" id="PS51257">
    <property type="entry name" value="PROKAR_LIPOPROTEIN"/>
    <property type="match status" value="1"/>
</dbReference>
<evidence type="ECO:0000313" key="2">
    <source>
        <dbReference type="EMBL" id="AKF09643.1"/>
    </source>
</evidence>
<name>A0A0F6W7R2_9BACT</name>
<sequence>MNDRAGKTRVARAVALAMLVAACGAPAPRVERAEDVEPRVAFVSMDSDVWAFERRVEGTADAACVDVELRRGESEIEVAREGARFVAMVPLVSGANVIVARCELAGGRSVESAPLRLLVRLEDRPRAVVRARVQGECVIVDLESSTPAEGRSAPLVRARWSGAGLTTESGAPIDSVTDRAVVLRVPTSDGEHVVEGEITDALGRSDRAAARIVVEGGVARVSDPMREHARWIREAVIYGAVPFLFGAPGLPAITARLDAIRALGVDTIWLSPITRSPDDDYGYAVTDYFEVRERYGTTEDLRALVDAAHARGMRVLMDFVPNHASDRHPYFEHAQRYGARSPYHGFFDRDEAGEVTHYFDWENLPNLEYDDPEVSRMMREAFAHWARDLDVDGFRIDAAWGVQQRDPAFFRTLAEELYRVDPQLLLIAEASARDPYWREVGFAAAYDWTDEIGHWAWREATGWSGTDPGIDVPALRQAIVATERARDGLEVVRFLDNNDTGARFLSRQGRGAHDAASMLLFTLPGLPALFTGAEIGAEYEPYAREEPLEWEGGEDVARVLARGIATRRSVRALTEGELVMLEVEPADAVIAFLRRDPEGDAAPALVAIELGGEARRARITLPADAQRAFGARAWRDRLQDVAVSVERRAGEVIVPLGAHGARVFEGAGRR</sequence>
<dbReference type="SUPFAM" id="SSF51445">
    <property type="entry name" value="(Trans)glycosidases"/>
    <property type="match status" value="1"/>
</dbReference>